<dbReference type="GO" id="GO:0005829">
    <property type="term" value="C:cytosol"/>
    <property type="evidence" value="ECO:0007669"/>
    <property type="project" value="TreeGrafter"/>
</dbReference>
<proteinExistence type="inferred from homology"/>
<evidence type="ECO:0000256" key="3">
    <source>
        <dbReference type="ARBA" id="ARBA00022833"/>
    </source>
</evidence>
<keyword evidence="9" id="KW-1185">Reference proteome</keyword>
<dbReference type="SUPFAM" id="SSF46785">
    <property type="entry name" value="Winged helix' DNA-binding domain"/>
    <property type="match status" value="1"/>
</dbReference>
<dbReference type="InterPro" id="IPR036388">
    <property type="entry name" value="WH-like_DNA-bd_sf"/>
</dbReference>
<comment type="similarity">
    <text evidence="1">Belongs to the Fur family.</text>
</comment>
<comment type="caution">
    <text evidence="8">The sequence shown here is derived from an EMBL/GenBank/DDBJ whole genome shotgun (WGS) entry which is preliminary data.</text>
</comment>
<dbReference type="RefSeq" id="WP_106205734.1">
    <property type="nucleotide sequence ID" value="NZ_PVTD01000006.1"/>
</dbReference>
<accession>A0A2T0RN88</accession>
<dbReference type="EMBL" id="PVTD01000006">
    <property type="protein sequence ID" value="PRY22666.1"/>
    <property type="molecule type" value="Genomic_DNA"/>
</dbReference>
<dbReference type="Gene3D" id="1.10.10.10">
    <property type="entry name" value="Winged helix-like DNA-binding domain superfamily/Winged helix DNA-binding domain"/>
    <property type="match status" value="1"/>
</dbReference>
<dbReference type="Proteomes" id="UP000239480">
    <property type="component" value="Unassembled WGS sequence"/>
</dbReference>
<keyword evidence="6" id="KW-0804">Transcription</keyword>
<feature type="binding site" evidence="7">
    <location>
        <position position="116"/>
    </location>
    <ligand>
        <name>Zn(2+)</name>
        <dbReference type="ChEBI" id="CHEBI:29105"/>
    </ligand>
</feature>
<dbReference type="Pfam" id="PF01475">
    <property type="entry name" value="FUR"/>
    <property type="match status" value="1"/>
</dbReference>
<dbReference type="GO" id="GO:0045892">
    <property type="term" value="P:negative regulation of DNA-templated transcription"/>
    <property type="evidence" value="ECO:0007669"/>
    <property type="project" value="TreeGrafter"/>
</dbReference>
<dbReference type="Gene3D" id="3.30.1490.190">
    <property type="match status" value="1"/>
</dbReference>
<evidence type="ECO:0000313" key="9">
    <source>
        <dbReference type="Proteomes" id="UP000239480"/>
    </source>
</evidence>
<evidence type="ECO:0000256" key="2">
    <source>
        <dbReference type="ARBA" id="ARBA00022491"/>
    </source>
</evidence>
<evidence type="ECO:0000256" key="1">
    <source>
        <dbReference type="ARBA" id="ARBA00007957"/>
    </source>
</evidence>
<dbReference type="InterPro" id="IPR043135">
    <property type="entry name" value="Fur_C"/>
</dbReference>
<sequence length="168" mass="18195">MPDAPLEPLGFERHDHKHCVSDAMATAEARCADAGLRFTPVRRRVLEILLEEHQAMGAYDVLSRLQAEGLGAQPPAAYRALDFLVANGLAHRVERLNAFVACAHPGEDHIPAFLICRDCNRVAETVTLPSRDVLIEAARACDFEIDKVLVEAEGRCGPCRDAPAGSGA</sequence>
<dbReference type="PANTHER" id="PTHR33202">
    <property type="entry name" value="ZINC UPTAKE REGULATION PROTEIN"/>
    <property type="match status" value="1"/>
</dbReference>
<evidence type="ECO:0000256" key="7">
    <source>
        <dbReference type="PIRSR" id="PIRSR602481-1"/>
    </source>
</evidence>
<evidence type="ECO:0000313" key="8">
    <source>
        <dbReference type="EMBL" id="PRY22666.1"/>
    </source>
</evidence>
<keyword evidence="7" id="KW-0479">Metal-binding</keyword>
<dbReference type="InterPro" id="IPR036390">
    <property type="entry name" value="WH_DNA-bd_sf"/>
</dbReference>
<keyword evidence="2" id="KW-0678">Repressor</keyword>
<keyword evidence="3 7" id="KW-0862">Zinc</keyword>
<reference evidence="8 9" key="1">
    <citation type="submission" date="2018-03" db="EMBL/GenBank/DDBJ databases">
        <title>Genomic Encyclopedia of Archaeal and Bacterial Type Strains, Phase II (KMG-II): from individual species to whole genera.</title>
        <authorList>
            <person name="Goeker M."/>
        </authorList>
    </citation>
    <scope>NUCLEOTIDE SEQUENCE [LARGE SCALE GENOMIC DNA]</scope>
    <source>
        <strain evidence="8 9">DSM 29328</strain>
    </source>
</reference>
<dbReference type="GO" id="GO:0008270">
    <property type="term" value="F:zinc ion binding"/>
    <property type="evidence" value="ECO:0007669"/>
    <property type="project" value="TreeGrafter"/>
</dbReference>
<organism evidence="8 9">
    <name type="scientific">Aliiruegeria haliotis</name>
    <dbReference type="NCBI Taxonomy" id="1280846"/>
    <lineage>
        <taxon>Bacteria</taxon>
        <taxon>Pseudomonadati</taxon>
        <taxon>Pseudomonadota</taxon>
        <taxon>Alphaproteobacteria</taxon>
        <taxon>Rhodobacterales</taxon>
        <taxon>Roseobacteraceae</taxon>
        <taxon>Aliiruegeria</taxon>
    </lineage>
</organism>
<dbReference type="GO" id="GO:0003700">
    <property type="term" value="F:DNA-binding transcription factor activity"/>
    <property type="evidence" value="ECO:0007669"/>
    <property type="project" value="InterPro"/>
</dbReference>
<name>A0A2T0RN88_9RHOB</name>
<dbReference type="GO" id="GO:1900376">
    <property type="term" value="P:regulation of secondary metabolite biosynthetic process"/>
    <property type="evidence" value="ECO:0007669"/>
    <property type="project" value="TreeGrafter"/>
</dbReference>
<dbReference type="GO" id="GO:0000976">
    <property type="term" value="F:transcription cis-regulatory region binding"/>
    <property type="evidence" value="ECO:0007669"/>
    <property type="project" value="TreeGrafter"/>
</dbReference>
<feature type="binding site" evidence="7">
    <location>
        <position position="156"/>
    </location>
    <ligand>
        <name>Zn(2+)</name>
        <dbReference type="ChEBI" id="CHEBI:29105"/>
    </ligand>
</feature>
<dbReference type="PANTHER" id="PTHR33202:SF6">
    <property type="entry name" value="ZINC UPTAKE REGULATION PROTEIN"/>
    <property type="match status" value="1"/>
</dbReference>
<keyword evidence="5" id="KW-0238">DNA-binding</keyword>
<dbReference type="AlphaFoldDB" id="A0A2T0RN88"/>
<evidence type="ECO:0000256" key="6">
    <source>
        <dbReference type="ARBA" id="ARBA00023163"/>
    </source>
</evidence>
<feature type="binding site" evidence="7">
    <location>
        <position position="159"/>
    </location>
    <ligand>
        <name>Zn(2+)</name>
        <dbReference type="ChEBI" id="CHEBI:29105"/>
    </ligand>
</feature>
<dbReference type="OrthoDB" id="9801127at2"/>
<gene>
    <name evidence="8" type="ORF">CLV78_106207</name>
</gene>
<evidence type="ECO:0000256" key="4">
    <source>
        <dbReference type="ARBA" id="ARBA00023015"/>
    </source>
</evidence>
<feature type="binding site" evidence="7">
    <location>
        <position position="119"/>
    </location>
    <ligand>
        <name>Zn(2+)</name>
        <dbReference type="ChEBI" id="CHEBI:29105"/>
    </ligand>
</feature>
<protein>
    <submittedName>
        <fullName evidence="8">Fur family zinc uptake transcriptional regulator</fullName>
    </submittedName>
</protein>
<keyword evidence="4" id="KW-0805">Transcription regulation</keyword>
<comment type="cofactor">
    <cofactor evidence="7">
        <name>Zn(2+)</name>
        <dbReference type="ChEBI" id="CHEBI:29105"/>
    </cofactor>
    <text evidence="7">Binds 1 zinc ion per subunit.</text>
</comment>
<evidence type="ECO:0000256" key="5">
    <source>
        <dbReference type="ARBA" id="ARBA00023125"/>
    </source>
</evidence>
<dbReference type="InterPro" id="IPR002481">
    <property type="entry name" value="FUR"/>
</dbReference>